<dbReference type="InterPro" id="IPR012347">
    <property type="entry name" value="Ferritin-like"/>
</dbReference>
<evidence type="ECO:0000313" key="1">
    <source>
        <dbReference type="EMBL" id="MFB9329173.1"/>
    </source>
</evidence>
<proteinExistence type="predicted"/>
<comment type="caution">
    <text evidence="1">The sequence shown here is derived from an EMBL/GenBank/DDBJ whole genome shotgun (WGS) entry which is preliminary data.</text>
</comment>
<keyword evidence="2" id="KW-1185">Reference proteome</keyword>
<gene>
    <name evidence="1" type="ORF">ACFFSY_24830</name>
</gene>
<accession>A0ABV5KXK2</accession>
<dbReference type="Pfam" id="PF11553">
    <property type="entry name" value="DUF3231"/>
    <property type="match status" value="1"/>
</dbReference>
<sequence length="174" mass="18581">MGVLSGNPKDEPLHYGEIFAIWQASTTAKGCVSAYSALKFHTGDKELREILEEGIRQAQLEISELDEILIGNGITPAPKLPERPQAKLEEIPVGARFADQEIAPMVSADLAAGLVAASTVMGMSVREDVGALFGKYHATKAALGVKLLRLSKEKGWLIPPPLQIKRPEAVGAGV</sequence>
<dbReference type="EMBL" id="JBHMDO010000039">
    <property type="protein sequence ID" value="MFB9329173.1"/>
    <property type="molecule type" value="Genomic_DNA"/>
</dbReference>
<dbReference type="RefSeq" id="WP_377499185.1">
    <property type="nucleotide sequence ID" value="NZ_JBHMDO010000039.1"/>
</dbReference>
<dbReference type="InterPro" id="IPR021617">
    <property type="entry name" value="DUF3231"/>
</dbReference>
<protein>
    <submittedName>
        <fullName evidence="1">DUF3231 family protein</fullName>
    </submittedName>
</protein>
<dbReference type="Gene3D" id="1.20.1260.10">
    <property type="match status" value="1"/>
</dbReference>
<dbReference type="Proteomes" id="UP001589747">
    <property type="component" value="Unassembled WGS sequence"/>
</dbReference>
<name>A0ABV5KXK2_9BACL</name>
<reference evidence="1 2" key="1">
    <citation type="submission" date="2024-09" db="EMBL/GenBank/DDBJ databases">
        <authorList>
            <person name="Sun Q."/>
            <person name="Mori K."/>
        </authorList>
    </citation>
    <scope>NUCLEOTIDE SEQUENCE [LARGE SCALE GENOMIC DNA]</scope>
    <source>
        <strain evidence="1 2">TISTR 2452</strain>
    </source>
</reference>
<organism evidence="1 2">
    <name type="scientific">Paenibacillus aurantiacus</name>
    <dbReference type="NCBI Taxonomy" id="1936118"/>
    <lineage>
        <taxon>Bacteria</taxon>
        <taxon>Bacillati</taxon>
        <taxon>Bacillota</taxon>
        <taxon>Bacilli</taxon>
        <taxon>Bacillales</taxon>
        <taxon>Paenibacillaceae</taxon>
        <taxon>Paenibacillus</taxon>
    </lineage>
</organism>
<evidence type="ECO:0000313" key="2">
    <source>
        <dbReference type="Proteomes" id="UP001589747"/>
    </source>
</evidence>